<organism evidence="5">
    <name type="scientific">Bryopsis plumosa</name>
    <name type="common">Green alga</name>
    <name type="synonym">Ulva plumosa</name>
    <dbReference type="NCBI Taxonomy" id="3130"/>
    <lineage>
        <taxon>Eukaryota</taxon>
        <taxon>Viridiplantae</taxon>
        <taxon>Chlorophyta</taxon>
        <taxon>core chlorophytes</taxon>
        <taxon>Ulvophyceae</taxon>
        <taxon>TCBD clade</taxon>
        <taxon>Bryopsidales</taxon>
        <taxon>Bryopsidineae</taxon>
        <taxon>Bryopsidaceae</taxon>
        <taxon>Bryopsis</taxon>
    </lineage>
</organism>
<dbReference type="Pfam" id="PF00252">
    <property type="entry name" value="Ribosomal_L16"/>
    <property type="match status" value="1"/>
</dbReference>
<evidence type="ECO:0000256" key="3">
    <source>
        <dbReference type="ARBA" id="ARBA00023274"/>
    </source>
</evidence>
<gene>
    <name evidence="5" type="primary">rpl16</name>
</gene>
<dbReference type="PANTHER" id="PTHR12220:SF13">
    <property type="entry name" value="LARGE RIBOSOMAL SUBUNIT PROTEIN UL16M"/>
    <property type="match status" value="1"/>
</dbReference>
<name>A0A6B9P4Z6_BRYPL</name>
<reference evidence="5" key="1">
    <citation type="submission" date="2019-12" db="EMBL/GenBank/DDBJ databases">
        <authorList>
            <person name="Han H."/>
        </authorList>
    </citation>
    <scope>NUCLEOTIDE SEQUENCE</scope>
</reference>
<dbReference type="PANTHER" id="PTHR12220">
    <property type="entry name" value="50S/60S RIBOSOMAL PROTEIN L16"/>
    <property type="match status" value="1"/>
</dbReference>
<evidence type="ECO:0000256" key="2">
    <source>
        <dbReference type="ARBA" id="ARBA00022980"/>
    </source>
</evidence>
<sequence>MATIPKKLAFKLYFREKTKTRKLIYRQQKLRQLSNFCKSKSKGRTNPVLLQSFRSELTLQALEKNKVINAYLAKSVNLDSSATTNKDGHQAISRPLSFRSPFLLSLAPCSLAFAIAKVCDSKSAKPKTKEKLNGTFYPKQKSGVWLINTNHVYFKAQPQYPSVSSKNLLFGLYGICTVEYATISAAYIETLKLDIAKILKKKGRVWTRVCCDSPVSARPAETRMGKGKGAISHWVAKVRPGQLIFEFSGITKTQVNDIFQKLCKKTSIGLSIIS</sequence>
<dbReference type="SUPFAM" id="SSF54686">
    <property type="entry name" value="Ribosomal protein L16p/L10e"/>
    <property type="match status" value="1"/>
</dbReference>
<dbReference type="InterPro" id="IPR000114">
    <property type="entry name" value="Ribosomal_uL16_bact-type"/>
</dbReference>
<dbReference type="GO" id="GO:0003735">
    <property type="term" value="F:structural constituent of ribosome"/>
    <property type="evidence" value="ECO:0007669"/>
    <property type="project" value="InterPro"/>
</dbReference>
<dbReference type="InterPro" id="IPR047873">
    <property type="entry name" value="Ribosomal_uL16"/>
</dbReference>
<accession>A0A6B9P4Z6</accession>
<keyword evidence="2 4" id="KW-0689">Ribosomal protein</keyword>
<keyword evidence="3 4" id="KW-0687">Ribonucleoprotein</keyword>
<dbReference type="GO" id="GO:0019843">
    <property type="term" value="F:rRNA binding"/>
    <property type="evidence" value="ECO:0007669"/>
    <property type="project" value="InterPro"/>
</dbReference>
<dbReference type="PRINTS" id="PR00060">
    <property type="entry name" value="RIBOSOMALL16"/>
</dbReference>
<dbReference type="InterPro" id="IPR036920">
    <property type="entry name" value="Ribosomal_uL16_sf"/>
</dbReference>
<geneLocation type="mitochondrion" evidence="5"/>
<dbReference type="Gene3D" id="3.90.1170.10">
    <property type="entry name" value="Ribosomal protein L10e/L16"/>
    <property type="match status" value="1"/>
</dbReference>
<evidence type="ECO:0000256" key="1">
    <source>
        <dbReference type="ARBA" id="ARBA00008931"/>
    </source>
</evidence>
<evidence type="ECO:0000313" key="5">
    <source>
        <dbReference type="EMBL" id="QHD45013.1"/>
    </source>
</evidence>
<dbReference type="GO" id="GO:0005762">
    <property type="term" value="C:mitochondrial large ribosomal subunit"/>
    <property type="evidence" value="ECO:0007669"/>
    <property type="project" value="TreeGrafter"/>
</dbReference>
<dbReference type="GO" id="GO:0032543">
    <property type="term" value="P:mitochondrial translation"/>
    <property type="evidence" value="ECO:0007669"/>
    <property type="project" value="TreeGrafter"/>
</dbReference>
<evidence type="ECO:0000256" key="4">
    <source>
        <dbReference type="RuleBase" id="RU004413"/>
    </source>
</evidence>
<protein>
    <submittedName>
        <fullName evidence="5">Ribosomal protein L16</fullName>
    </submittedName>
</protein>
<keyword evidence="5" id="KW-0496">Mitochondrion</keyword>
<dbReference type="InterPro" id="IPR020798">
    <property type="entry name" value="Ribosomal_uL16_CS"/>
</dbReference>
<proteinExistence type="inferred from homology"/>
<comment type="similarity">
    <text evidence="1 4">Belongs to the universal ribosomal protein uL16 family.</text>
</comment>
<dbReference type="InterPro" id="IPR016180">
    <property type="entry name" value="Ribosomal_uL16_dom"/>
</dbReference>
<dbReference type="NCBIfam" id="TIGR01164">
    <property type="entry name" value="rplP_bact"/>
    <property type="match status" value="1"/>
</dbReference>
<dbReference type="EMBL" id="MN853874">
    <property type="protein sequence ID" value="QHD45013.1"/>
    <property type="molecule type" value="Genomic_DNA"/>
</dbReference>
<dbReference type="AlphaFoldDB" id="A0A6B9P4Z6"/>
<dbReference type="CDD" id="cd01433">
    <property type="entry name" value="Ribosomal_L16_L10e"/>
    <property type="match status" value="1"/>
</dbReference>
<dbReference type="PROSITE" id="PS00701">
    <property type="entry name" value="RIBOSOMAL_L16_2"/>
    <property type="match status" value="1"/>
</dbReference>